<feature type="region of interest" description="Disordered" evidence="1">
    <location>
        <begin position="65"/>
        <end position="88"/>
    </location>
</feature>
<feature type="compositionally biased region" description="Basic and acidic residues" evidence="1">
    <location>
        <begin position="65"/>
        <end position="77"/>
    </location>
</feature>
<dbReference type="Proteomes" id="UP000183567">
    <property type="component" value="Unassembled WGS sequence"/>
</dbReference>
<comment type="caution">
    <text evidence="2">The sequence shown here is derived from an EMBL/GenBank/DDBJ whole genome shotgun (WGS) entry which is preliminary data.</text>
</comment>
<name>A0A1J8Q794_9AGAM</name>
<reference evidence="2 3" key="1">
    <citation type="submission" date="2016-03" db="EMBL/GenBank/DDBJ databases">
        <title>Comparative genomics of the ectomycorrhizal sister species Rhizopogon vinicolor and Rhizopogon vesiculosus (Basidiomycota: Boletales) reveals a divergence of the mating type B locus.</title>
        <authorList>
            <person name="Mujic A.B."/>
            <person name="Kuo A."/>
            <person name="Tritt A."/>
            <person name="Lipzen A."/>
            <person name="Chen C."/>
            <person name="Johnson J."/>
            <person name="Sharma A."/>
            <person name="Barry K."/>
            <person name="Grigoriev I.V."/>
            <person name="Spatafora J.W."/>
        </authorList>
    </citation>
    <scope>NUCLEOTIDE SEQUENCE [LARGE SCALE GENOMIC DNA]</scope>
    <source>
        <strain evidence="2 3">AM-OR11-056</strain>
    </source>
</reference>
<gene>
    <name evidence="2" type="ORF">AZE42_10902</name>
</gene>
<dbReference type="OrthoDB" id="2689339at2759"/>
<evidence type="ECO:0000256" key="1">
    <source>
        <dbReference type="SAM" id="MobiDB-lite"/>
    </source>
</evidence>
<protein>
    <submittedName>
        <fullName evidence="2">Uncharacterized protein</fullName>
    </submittedName>
</protein>
<accession>A0A1J8Q794</accession>
<dbReference type="AlphaFoldDB" id="A0A1J8Q794"/>
<evidence type="ECO:0000313" key="2">
    <source>
        <dbReference type="EMBL" id="OJA16909.1"/>
    </source>
</evidence>
<dbReference type="EMBL" id="LVVM01002270">
    <property type="protein sequence ID" value="OJA16909.1"/>
    <property type="molecule type" value="Genomic_DNA"/>
</dbReference>
<feature type="compositionally biased region" description="Polar residues" evidence="1">
    <location>
        <begin position="79"/>
        <end position="88"/>
    </location>
</feature>
<proteinExistence type="predicted"/>
<sequence>MQPICKSHHVSDVLYLPPSWETPRDGELTVALTSAQRSERRAENRLIKTRLKRIKIEQELYSRMEQHTSQRLRKADTDVGTTRGVSSLSGLAPVGEMFDIDSESDVEVSS</sequence>
<keyword evidence="3" id="KW-1185">Reference proteome</keyword>
<evidence type="ECO:0000313" key="3">
    <source>
        <dbReference type="Proteomes" id="UP000183567"/>
    </source>
</evidence>
<organism evidence="2 3">
    <name type="scientific">Rhizopogon vesiculosus</name>
    <dbReference type="NCBI Taxonomy" id="180088"/>
    <lineage>
        <taxon>Eukaryota</taxon>
        <taxon>Fungi</taxon>
        <taxon>Dikarya</taxon>
        <taxon>Basidiomycota</taxon>
        <taxon>Agaricomycotina</taxon>
        <taxon>Agaricomycetes</taxon>
        <taxon>Agaricomycetidae</taxon>
        <taxon>Boletales</taxon>
        <taxon>Suillineae</taxon>
        <taxon>Rhizopogonaceae</taxon>
        <taxon>Rhizopogon</taxon>
    </lineage>
</organism>